<comment type="similarity">
    <text evidence="1">Belongs to the UPF0145 family.</text>
</comment>
<dbReference type="Proteomes" id="UP000067738">
    <property type="component" value="Chromosome"/>
</dbReference>
<dbReference type="EMBL" id="CP011266">
    <property type="protein sequence ID" value="ALT68393.1"/>
    <property type="molecule type" value="Genomic_DNA"/>
</dbReference>
<dbReference type="HAMAP" id="MF_00338">
    <property type="entry name" value="UPF0145"/>
    <property type="match status" value="1"/>
</dbReference>
<protein>
    <recommendedName>
        <fullName evidence="1">UPF0145 protein sm9_0594</fullName>
    </recommendedName>
</protein>
<name>A0A0U3DPW3_9EURY</name>
<dbReference type="RefSeq" id="WP_058738717.1">
    <property type="nucleotide sequence ID" value="NZ_CP011266.1"/>
</dbReference>
<dbReference type="PATRIC" id="fig|230361.4.peg.616"/>
<dbReference type="AlphaFoldDB" id="A0A0U3DPW3"/>
<proteinExistence type="inferred from homology"/>
<accession>A0A0U3DPW3</accession>
<evidence type="ECO:0000313" key="2">
    <source>
        <dbReference type="EMBL" id="ALT68393.1"/>
    </source>
</evidence>
<keyword evidence="3" id="KW-1185">Reference proteome</keyword>
<evidence type="ECO:0000256" key="1">
    <source>
        <dbReference type="HAMAP-Rule" id="MF_00338"/>
    </source>
</evidence>
<dbReference type="KEGG" id="mmil:sm9_0594"/>
<dbReference type="Gene3D" id="3.30.110.70">
    <property type="entry name" value="Hypothetical protein apc22750. Chain B"/>
    <property type="match status" value="1"/>
</dbReference>
<dbReference type="GeneID" id="26735570"/>
<organism evidence="2 3">
    <name type="scientific">Methanobrevibacter millerae</name>
    <dbReference type="NCBI Taxonomy" id="230361"/>
    <lineage>
        <taxon>Archaea</taxon>
        <taxon>Methanobacteriati</taxon>
        <taxon>Methanobacteriota</taxon>
        <taxon>Methanomada group</taxon>
        <taxon>Methanobacteria</taxon>
        <taxon>Methanobacteriales</taxon>
        <taxon>Methanobacteriaceae</taxon>
        <taxon>Methanobrevibacter</taxon>
    </lineage>
</organism>
<dbReference type="PANTHER" id="PTHR34068">
    <property type="entry name" value="UPF0145 PROTEIN YBJQ"/>
    <property type="match status" value="1"/>
</dbReference>
<dbReference type="InterPro" id="IPR002765">
    <property type="entry name" value="UPF0145_YbjQ-like"/>
</dbReference>
<dbReference type="SUPFAM" id="SSF117782">
    <property type="entry name" value="YbjQ-like"/>
    <property type="match status" value="1"/>
</dbReference>
<dbReference type="OrthoDB" id="59443at2157"/>
<evidence type="ECO:0000313" key="3">
    <source>
        <dbReference type="Proteomes" id="UP000067738"/>
    </source>
</evidence>
<sequence length="112" mass="12266">MILTSANTLENKKIIEYKGLVTGESLIGANIYKDLFSGVRDVVGGRTSRYEDEIKKARDIALKSMTEKAEQLNANAVIGLKISYDNLGGTMGNTILITAYGTAIFCEENENR</sequence>
<dbReference type="Pfam" id="PF01906">
    <property type="entry name" value="YbjQ_1"/>
    <property type="match status" value="1"/>
</dbReference>
<dbReference type="InterPro" id="IPR035439">
    <property type="entry name" value="UPF0145_dom_sf"/>
</dbReference>
<gene>
    <name evidence="2" type="ORF">sm9_0594</name>
</gene>
<dbReference type="PANTHER" id="PTHR34068:SF1">
    <property type="entry name" value="UPF0145 PROTEIN YBJQ"/>
    <property type="match status" value="1"/>
</dbReference>
<reference evidence="2 3" key="1">
    <citation type="submission" date="2015-04" db="EMBL/GenBank/DDBJ databases">
        <title>The complete genome sequence of the rumen methanogen Methanobrevibacter millerae SM9.</title>
        <authorList>
            <person name="Leahy S.C."/>
            <person name="Kelly W.J."/>
            <person name="Pacheco D.M."/>
            <person name="Li D."/>
            <person name="Altermann E."/>
            <person name="Attwood G.T."/>
        </authorList>
    </citation>
    <scope>NUCLEOTIDE SEQUENCE [LARGE SCALE GENOMIC DNA]</scope>
    <source>
        <strain evidence="2 3">SM9</strain>
    </source>
</reference>